<dbReference type="RefSeq" id="WP_127937464.1">
    <property type="nucleotide sequence ID" value="NZ_SAUN01000001.1"/>
</dbReference>
<dbReference type="Gene3D" id="3.30.750.24">
    <property type="entry name" value="STAS domain"/>
    <property type="match status" value="1"/>
</dbReference>
<dbReference type="InterPro" id="IPR002645">
    <property type="entry name" value="STAS_dom"/>
</dbReference>
<accession>A0A438MJR1</accession>
<reference evidence="3 4" key="1">
    <citation type="submission" date="2019-01" db="EMBL/GenBank/DDBJ databases">
        <title>Sequencing the genomes of 1000 actinobacteria strains.</title>
        <authorList>
            <person name="Klenk H.-P."/>
        </authorList>
    </citation>
    <scope>NUCLEOTIDE SEQUENCE [LARGE SCALE GENOMIC DNA]</scope>
    <source>
        <strain evidence="3 4">DSM 43925</strain>
    </source>
</reference>
<dbReference type="Proteomes" id="UP000284824">
    <property type="component" value="Unassembled WGS sequence"/>
</dbReference>
<sequence length="250" mass="26948">MPLSIRLVPVGDTTLVIALTGELDTTTRPILAAFLDPLAQSAVTCVVVAAADLGFCDLNGFRQLASAHQAMLARGGHLSIAEAQPPLRRLIALAAEHGLPDIPVYASMAEAMSATDVESYQIDTPLTPASALVSPPVLRHPPLRTLHNVPHTPRVRRSGSHLRSQPRPQRVDPPLNDIIRRSGALREQAAHHHQAVLRQLDKAQQTRILLHDALSRCGESLVIMRASLAEAHSIVSMVPWAPPRPIPSAD</sequence>
<evidence type="ECO:0000313" key="3">
    <source>
        <dbReference type="EMBL" id="RVX45776.1"/>
    </source>
</evidence>
<dbReference type="OrthoDB" id="3533730at2"/>
<dbReference type="EMBL" id="SAUN01000001">
    <property type="protein sequence ID" value="RVX45776.1"/>
    <property type="molecule type" value="Genomic_DNA"/>
</dbReference>
<comment type="caution">
    <text evidence="3">The sequence shown here is derived from an EMBL/GenBank/DDBJ whole genome shotgun (WGS) entry which is preliminary data.</text>
</comment>
<dbReference type="SUPFAM" id="SSF52091">
    <property type="entry name" value="SpoIIaa-like"/>
    <property type="match status" value="1"/>
</dbReference>
<feature type="domain" description="STAS" evidence="2">
    <location>
        <begin position="15"/>
        <end position="115"/>
    </location>
</feature>
<dbReference type="InterPro" id="IPR058548">
    <property type="entry name" value="MlaB-like_STAS"/>
</dbReference>
<evidence type="ECO:0000313" key="4">
    <source>
        <dbReference type="Proteomes" id="UP000284824"/>
    </source>
</evidence>
<name>A0A438MJR1_9ACTN</name>
<evidence type="ECO:0000259" key="2">
    <source>
        <dbReference type="PROSITE" id="PS50801"/>
    </source>
</evidence>
<dbReference type="AlphaFoldDB" id="A0A438MJR1"/>
<proteinExistence type="predicted"/>
<organism evidence="3 4">
    <name type="scientific">Nonomuraea polychroma</name>
    <dbReference type="NCBI Taxonomy" id="46176"/>
    <lineage>
        <taxon>Bacteria</taxon>
        <taxon>Bacillati</taxon>
        <taxon>Actinomycetota</taxon>
        <taxon>Actinomycetes</taxon>
        <taxon>Streptosporangiales</taxon>
        <taxon>Streptosporangiaceae</taxon>
        <taxon>Nonomuraea</taxon>
    </lineage>
</organism>
<dbReference type="CDD" id="cd07043">
    <property type="entry name" value="STAS_anti-anti-sigma_factors"/>
    <property type="match status" value="1"/>
</dbReference>
<dbReference type="Pfam" id="PF13466">
    <property type="entry name" value="STAS_2"/>
    <property type="match status" value="1"/>
</dbReference>
<gene>
    <name evidence="3" type="ORF">EDD27_8595</name>
</gene>
<evidence type="ECO:0000256" key="1">
    <source>
        <dbReference type="SAM" id="MobiDB-lite"/>
    </source>
</evidence>
<dbReference type="InterPro" id="IPR036513">
    <property type="entry name" value="STAS_dom_sf"/>
</dbReference>
<protein>
    <submittedName>
        <fullName evidence="3">Anti-anti-sigma factor</fullName>
    </submittedName>
</protein>
<keyword evidence="4" id="KW-1185">Reference proteome</keyword>
<dbReference type="PROSITE" id="PS50801">
    <property type="entry name" value="STAS"/>
    <property type="match status" value="1"/>
</dbReference>
<feature type="region of interest" description="Disordered" evidence="1">
    <location>
        <begin position="142"/>
        <end position="176"/>
    </location>
</feature>